<evidence type="ECO:0000313" key="1">
    <source>
        <dbReference type="EMBL" id="CAL5222478.1"/>
    </source>
</evidence>
<protein>
    <submittedName>
        <fullName evidence="1">G4850 protein</fullName>
    </submittedName>
</protein>
<reference evidence="1 2" key="1">
    <citation type="submission" date="2024-06" db="EMBL/GenBank/DDBJ databases">
        <authorList>
            <person name="Kraege A."/>
            <person name="Thomma B."/>
        </authorList>
    </citation>
    <scope>NUCLEOTIDE SEQUENCE [LARGE SCALE GENOMIC DNA]</scope>
</reference>
<name>A0ABP1FWA1_9CHLO</name>
<dbReference type="PANTHER" id="PTHR37204">
    <property type="entry name" value="TRANSMEMBRANE PROTEIN"/>
    <property type="match status" value="1"/>
</dbReference>
<comment type="caution">
    <text evidence="1">The sequence shown here is derived from an EMBL/GenBank/DDBJ whole genome shotgun (WGS) entry which is preliminary data.</text>
</comment>
<proteinExistence type="predicted"/>
<keyword evidence="2" id="KW-1185">Reference proteome</keyword>
<sequence>MAIATVEEQDLERVLKQYDKIAASFAESGLDLEAIAEVRPRYAITDKGTWPHTMGNLPEPLPDGSSRLCVLPLSHSPGHVAAISDIVKSIRDLLPPRTDVFCNPAELLHITLFHCSHPHDPRPQSLNRDESFTIAKQPPSQRRAPTRAEIDAEIALMPKILGDRAVDPVKVVSIQMAGSGVLLMLSADYSGSIHGIRSRFQACVPGCPTKQTNIVHSSLMRILTPEQLSLATRQAIQQRCQDWTEHMRGTQLNLPEAWYIVEEDYANIRGKTYGFDVPTASEKPKFVRDQNYTQPQCNNRCPK</sequence>
<gene>
    <name evidence="1" type="primary">g4850</name>
    <name evidence="1" type="ORF">VP750_LOCUS4137</name>
</gene>
<dbReference type="EMBL" id="CAXHTA020000007">
    <property type="protein sequence ID" value="CAL5222478.1"/>
    <property type="molecule type" value="Genomic_DNA"/>
</dbReference>
<dbReference type="Proteomes" id="UP001497392">
    <property type="component" value="Unassembled WGS sequence"/>
</dbReference>
<dbReference type="PANTHER" id="PTHR37204:SF1">
    <property type="entry name" value="TRANSMEMBRANE PROTEIN"/>
    <property type="match status" value="1"/>
</dbReference>
<accession>A0ABP1FWA1</accession>
<evidence type="ECO:0000313" key="2">
    <source>
        <dbReference type="Proteomes" id="UP001497392"/>
    </source>
</evidence>
<organism evidence="1 2">
    <name type="scientific">Coccomyxa viridis</name>
    <dbReference type="NCBI Taxonomy" id="1274662"/>
    <lineage>
        <taxon>Eukaryota</taxon>
        <taxon>Viridiplantae</taxon>
        <taxon>Chlorophyta</taxon>
        <taxon>core chlorophytes</taxon>
        <taxon>Trebouxiophyceae</taxon>
        <taxon>Trebouxiophyceae incertae sedis</taxon>
        <taxon>Coccomyxaceae</taxon>
        <taxon>Coccomyxa</taxon>
    </lineage>
</organism>